<keyword evidence="4" id="KW-0732">Signal</keyword>
<dbReference type="Pfam" id="PF16822">
    <property type="entry name" value="ALGX"/>
    <property type="match status" value="1"/>
</dbReference>
<dbReference type="SUPFAM" id="SSF52266">
    <property type="entry name" value="SGNH hydrolase"/>
    <property type="match status" value="1"/>
</dbReference>
<proteinExistence type="predicted"/>
<evidence type="ECO:0000256" key="7">
    <source>
        <dbReference type="SAM" id="MobiDB-lite"/>
    </source>
</evidence>
<evidence type="ECO:0000259" key="8">
    <source>
        <dbReference type="Pfam" id="PF16822"/>
    </source>
</evidence>
<dbReference type="EMBL" id="JAQNDL010000003">
    <property type="protein sequence ID" value="MDC0720752.1"/>
    <property type="molecule type" value="Genomic_DNA"/>
</dbReference>
<dbReference type="InterPro" id="IPR031811">
    <property type="entry name" value="ALGX/ALGJ_SGNH-like"/>
</dbReference>
<keyword evidence="5" id="KW-0574">Periplasm</keyword>
<name>A0ABT5E7F4_9BACT</name>
<comment type="subcellular location">
    <subcellularLocation>
        <location evidence="1">Periplasm</location>
    </subcellularLocation>
</comment>
<dbReference type="Gene3D" id="3.40.50.1110">
    <property type="entry name" value="SGNH hydrolase"/>
    <property type="match status" value="1"/>
</dbReference>
<evidence type="ECO:0000256" key="3">
    <source>
        <dbReference type="ARBA" id="ARBA00022679"/>
    </source>
</evidence>
<keyword evidence="6" id="KW-0016">Alginate biosynthesis</keyword>
<comment type="pathway">
    <text evidence="2">Glycan biosynthesis; alginate biosynthesis.</text>
</comment>
<keyword evidence="3" id="KW-0808">Transferase</keyword>
<dbReference type="Proteomes" id="UP001221686">
    <property type="component" value="Unassembled WGS sequence"/>
</dbReference>
<evidence type="ECO:0000256" key="4">
    <source>
        <dbReference type="ARBA" id="ARBA00022729"/>
    </source>
</evidence>
<accession>A0ABT5E7F4</accession>
<evidence type="ECO:0000256" key="6">
    <source>
        <dbReference type="ARBA" id="ARBA00022841"/>
    </source>
</evidence>
<evidence type="ECO:0000313" key="9">
    <source>
        <dbReference type="EMBL" id="MDC0720752.1"/>
    </source>
</evidence>
<evidence type="ECO:0000256" key="1">
    <source>
        <dbReference type="ARBA" id="ARBA00004418"/>
    </source>
</evidence>
<feature type="region of interest" description="Disordered" evidence="7">
    <location>
        <begin position="223"/>
        <end position="247"/>
    </location>
</feature>
<feature type="domain" description="AlgX/AlgJ SGNH hydrolase-like" evidence="8">
    <location>
        <begin position="399"/>
        <end position="505"/>
    </location>
</feature>
<reference evidence="9 10" key="1">
    <citation type="submission" date="2022-11" db="EMBL/GenBank/DDBJ databases">
        <title>Minimal conservation of predation-associated metabolite biosynthetic gene clusters underscores biosynthetic potential of Myxococcota including descriptions for ten novel species: Archangium lansinium sp. nov., Myxococcus landrumus sp. nov., Nannocystis bai.</title>
        <authorList>
            <person name="Ahearne A."/>
            <person name="Stevens C."/>
            <person name="Dowd S."/>
        </authorList>
    </citation>
    <scope>NUCLEOTIDE SEQUENCE [LARGE SCALE GENOMIC DNA]</scope>
    <source>
        <strain evidence="9 10">BB15-2</strain>
    </source>
</reference>
<organism evidence="9 10">
    <name type="scientific">Nannocystis bainbridge</name>
    <dbReference type="NCBI Taxonomy" id="2995303"/>
    <lineage>
        <taxon>Bacteria</taxon>
        <taxon>Pseudomonadati</taxon>
        <taxon>Myxococcota</taxon>
        <taxon>Polyangia</taxon>
        <taxon>Nannocystales</taxon>
        <taxon>Nannocystaceae</taxon>
        <taxon>Nannocystis</taxon>
    </lineage>
</organism>
<evidence type="ECO:0000313" key="10">
    <source>
        <dbReference type="Proteomes" id="UP001221686"/>
    </source>
</evidence>
<evidence type="ECO:0000256" key="2">
    <source>
        <dbReference type="ARBA" id="ARBA00005182"/>
    </source>
</evidence>
<gene>
    <name evidence="9" type="ORF">POL25_27855</name>
</gene>
<sequence length="736" mass="79496">MATDPRPAVRRRRLVIAGQIAVGLGLGLVATECAFAMRDEWAFPHVNFYVADPQLGVRLQPGAAMEFRLPPNPRTSIHVNASGYRGPEWPAPQAGEIVVVGDSQVFGLGVADDETFSVGLAERTGRPVINAGVPTYGPREYLEVARELLTSRKPATVVVVLNFVNDPFELERPNTERHAVWDGWAVRRETAPAEMPQFPGRAWLMSRSHAVYAVRRWLHARGSAGAPESDDAGGRPLDPGTPSEGGWQDLVHASVLTQAQQAAVAAEHEVRRGASRAQVDALGQPLREQRDQLRALEDELLYAEPSEFWQQIAAGRPGDIVSNEKLAESGRSLEVTAELIREAVARRDDYKKQQRKFAKQQAARLRELQAAAATLVDSREAVLAELERSAPRSRPQSVFAAYLAEFKALCAAHGAELVVVALPFDVQVDAGEWAKYGVEQGPDMRPSQVLLGDLVANAEDLRIRSFDATAALRAAQPGAFLDRDIHMTARGHAALAEALGERLARPLPPPVPAPGLPEGMRYAPTQLAWDGAQAVELGEAAWATGTVQQLGGWLKLRLSAADDVEPVREIEVIEGGSPAAMRMTTATGMTLVTPLAIGAPLTAKLHRLDGAGELRIRWQGARLVTEVVALRDEPERRLTFTQPPDELCGCDTCDAMWGDPALYAVCKAGQAAKVKDGCEALLGCVRHDPLFAPMCPEGQVHAFASNACFSPCDADNPCAHGRCTPWHGAAVCVGDR</sequence>
<dbReference type="InterPro" id="IPR036514">
    <property type="entry name" value="SGNH_hydro_sf"/>
</dbReference>
<keyword evidence="10" id="KW-1185">Reference proteome</keyword>
<protein>
    <recommendedName>
        <fullName evidence="8">AlgX/AlgJ SGNH hydrolase-like domain-containing protein</fullName>
    </recommendedName>
</protein>
<comment type="caution">
    <text evidence="9">The sequence shown here is derived from an EMBL/GenBank/DDBJ whole genome shotgun (WGS) entry which is preliminary data.</text>
</comment>
<evidence type="ECO:0000256" key="5">
    <source>
        <dbReference type="ARBA" id="ARBA00022764"/>
    </source>
</evidence>